<name>A0A1W2EBN0_9HYPH</name>
<organism evidence="8 9">
    <name type="scientific">Fulvimarina manganoxydans</name>
    <dbReference type="NCBI Taxonomy" id="937218"/>
    <lineage>
        <taxon>Bacteria</taxon>
        <taxon>Pseudomonadati</taxon>
        <taxon>Pseudomonadota</taxon>
        <taxon>Alphaproteobacteria</taxon>
        <taxon>Hyphomicrobiales</taxon>
        <taxon>Aurantimonadaceae</taxon>
        <taxon>Fulvimarina</taxon>
    </lineage>
</organism>
<dbReference type="Pfam" id="PF25917">
    <property type="entry name" value="BSH_RND"/>
    <property type="match status" value="1"/>
</dbReference>
<dbReference type="AlphaFoldDB" id="A0A1W2EBN0"/>
<feature type="domain" description="p-hydroxybenzoic acid efflux pump subunit AaeA-like beta-barrel" evidence="7">
    <location>
        <begin position="188"/>
        <end position="283"/>
    </location>
</feature>
<feature type="domain" description="Multidrug resistance protein MdtA-like barrel-sandwich hybrid" evidence="6">
    <location>
        <begin position="42"/>
        <end position="185"/>
    </location>
</feature>
<protein>
    <submittedName>
        <fullName evidence="8">RND family efflux transporter, MFP subunit</fullName>
    </submittedName>
</protein>
<evidence type="ECO:0000256" key="1">
    <source>
        <dbReference type="ARBA" id="ARBA00009477"/>
    </source>
</evidence>
<keyword evidence="3" id="KW-1133">Transmembrane helix</keyword>
<comment type="similarity">
    <text evidence="1">Belongs to the membrane fusion protein (MFP) (TC 8.A.1) family.</text>
</comment>
<dbReference type="InterPro" id="IPR006143">
    <property type="entry name" value="RND_pump_MFP"/>
</dbReference>
<dbReference type="InterPro" id="IPR050393">
    <property type="entry name" value="MFP_Efflux_Pump"/>
</dbReference>
<dbReference type="Gene3D" id="2.40.50.100">
    <property type="match status" value="1"/>
</dbReference>
<dbReference type="Gene3D" id="2.40.30.170">
    <property type="match status" value="1"/>
</dbReference>
<evidence type="ECO:0000256" key="4">
    <source>
        <dbReference type="ARBA" id="ARBA00023136"/>
    </source>
</evidence>
<evidence type="ECO:0000313" key="8">
    <source>
        <dbReference type="EMBL" id="SMD06812.1"/>
    </source>
</evidence>
<keyword evidence="4" id="KW-0472">Membrane</keyword>
<dbReference type="Proteomes" id="UP000192656">
    <property type="component" value="Unassembled WGS sequence"/>
</dbReference>
<dbReference type="InterPro" id="IPR058625">
    <property type="entry name" value="MdtA-like_BSH"/>
</dbReference>
<evidence type="ECO:0000259" key="6">
    <source>
        <dbReference type="Pfam" id="PF25917"/>
    </source>
</evidence>
<proteinExistence type="inferred from homology"/>
<dbReference type="NCBIfam" id="TIGR01730">
    <property type="entry name" value="RND_mfp"/>
    <property type="match status" value="1"/>
</dbReference>
<dbReference type="InterPro" id="IPR058634">
    <property type="entry name" value="AaeA-lik-b-barrel"/>
</dbReference>
<keyword evidence="9" id="KW-1185">Reference proteome</keyword>
<accession>A0A1W2EBN0</accession>
<dbReference type="Pfam" id="PF25963">
    <property type="entry name" value="Beta-barrel_AAEA"/>
    <property type="match status" value="1"/>
</dbReference>
<evidence type="ECO:0000259" key="7">
    <source>
        <dbReference type="Pfam" id="PF25963"/>
    </source>
</evidence>
<sequence>MIIIRLILTALIVVAAVFGAIYVWDSVFEDPWTRDAHVRADIVEIAPQVSGPITEIEVTNNARVEQGDRLLTIDPTDYQLALEQAKASLGEAEAQAALKAQQAARFNALQDRDAAAVADVNVANARLEAQAAEAAVASAKAAVDRAEKDLERTVLLAPTTGRIANLSADTGDYASAGKAVLAIVDEASFRVDAFFVETKLPAIRVGDPARVKLMASGETLTGEVTGISAGIAYGEDTSSALLQSPEPSFQWIRLAQRVPVEIALKERPERVPLVNGATASVIVEVPDDRRQGPIWDRIWSALR</sequence>
<dbReference type="GO" id="GO:0016020">
    <property type="term" value="C:membrane"/>
    <property type="evidence" value="ECO:0007669"/>
    <property type="project" value="InterPro"/>
</dbReference>
<evidence type="ECO:0000256" key="5">
    <source>
        <dbReference type="SAM" id="Coils"/>
    </source>
</evidence>
<evidence type="ECO:0000256" key="2">
    <source>
        <dbReference type="ARBA" id="ARBA00022692"/>
    </source>
</evidence>
<evidence type="ECO:0000313" key="9">
    <source>
        <dbReference type="Proteomes" id="UP000192656"/>
    </source>
</evidence>
<feature type="coiled-coil region" evidence="5">
    <location>
        <begin position="82"/>
        <end position="149"/>
    </location>
</feature>
<keyword evidence="5" id="KW-0175">Coiled coil</keyword>
<dbReference type="STRING" id="937218.SAMN06297251_12332"/>
<dbReference type="PANTHER" id="PTHR30367">
    <property type="entry name" value="P-HYDROXYBENZOIC ACID EFFLUX PUMP SUBUNIT AAEA-RELATED"/>
    <property type="match status" value="1"/>
</dbReference>
<evidence type="ECO:0000256" key="3">
    <source>
        <dbReference type="ARBA" id="ARBA00022989"/>
    </source>
</evidence>
<dbReference type="GO" id="GO:0022857">
    <property type="term" value="F:transmembrane transporter activity"/>
    <property type="evidence" value="ECO:0007669"/>
    <property type="project" value="InterPro"/>
</dbReference>
<dbReference type="EMBL" id="FWXR01000023">
    <property type="protein sequence ID" value="SMD06812.1"/>
    <property type="molecule type" value="Genomic_DNA"/>
</dbReference>
<keyword evidence="2" id="KW-0812">Transmembrane</keyword>
<gene>
    <name evidence="8" type="ORF">SAMN06297251_12332</name>
</gene>
<dbReference type="SUPFAM" id="SSF111369">
    <property type="entry name" value="HlyD-like secretion proteins"/>
    <property type="match status" value="1"/>
</dbReference>
<reference evidence="8 9" key="1">
    <citation type="submission" date="2017-04" db="EMBL/GenBank/DDBJ databases">
        <authorList>
            <person name="Afonso C.L."/>
            <person name="Miller P.J."/>
            <person name="Scott M.A."/>
            <person name="Spackman E."/>
            <person name="Goraichik I."/>
            <person name="Dimitrov K.M."/>
            <person name="Suarez D.L."/>
            <person name="Swayne D.E."/>
        </authorList>
    </citation>
    <scope>NUCLEOTIDE SEQUENCE [LARGE SCALE GENOMIC DNA]</scope>
    <source>
        <strain evidence="8 9">CGMCC 1.10972</strain>
    </source>
</reference>
<dbReference type="RefSeq" id="WP_084412092.1">
    <property type="nucleotide sequence ID" value="NZ_FWXR01000023.1"/>
</dbReference>
<dbReference type="PANTHER" id="PTHR30367:SF12">
    <property type="entry name" value="P-HYDROXYBENZOIC ACID EFFLUX PUMP SUBUNIT AAEA"/>
    <property type="match status" value="1"/>
</dbReference>
<dbReference type="OrthoDB" id="9816569at2"/>